<dbReference type="KEGG" id="lpav:PLANPX_2977"/>
<evidence type="ECO:0000313" key="1">
    <source>
        <dbReference type="EMBL" id="BBO33365.1"/>
    </source>
</evidence>
<accession>A0A5K7XAB4</accession>
<gene>
    <name evidence="1" type="ORF">PLANPX_2977</name>
</gene>
<protein>
    <submittedName>
        <fullName evidence="1">Uncharacterized protein</fullName>
    </submittedName>
</protein>
<name>A0A5K7XAB4_9BACT</name>
<keyword evidence="2" id="KW-1185">Reference proteome</keyword>
<evidence type="ECO:0000313" key="2">
    <source>
        <dbReference type="Proteomes" id="UP000326837"/>
    </source>
</evidence>
<sequence>MRLPDFIQSNIEPILTEWENFARSLAPGAKMDELALRAWATRRLFTEWVESAPVSISMKSFQSIGRFAPACCDSGVIVSLRQT</sequence>
<reference evidence="2" key="1">
    <citation type="submission" date="2019-10" db="EMBL/GenBank/DDBJ databases">
        <title>Lacipirellula parvula gen. nov., sp. nov., representing a lineage of planctomycetes widespread in freshwater anoxic habitats, and description of the family Lacipirellulaceae.</title>
        <authorList>
            <person name="Dedysh S.N."/>
            <person name="Kulichevskaya I.S."/>
            <person name="Beletsky A.V."/>
            <person name="Rakitin A.L."/>
            <person name="Mardanov A.V."/>
            <person name="Ivanova A.A."/>
            <person name="Saltykova V.X."/>
            <person name="Rijpstra W.I.C."/>
            <person name="Sinninghe Damste J.S."/>
            <person name="Ravin N.V."/>
        </authorList>
    </citation>
    <scope>NUCLEOTIDE SEQUENCE [LARGE SCALE GENOMIC DNA]</scope>
    <source>
        <strain evidence="2">PX69</strain>
    </source>
</reference>
<proteinExistence type="predicted"/>
<organism evidence="1 2">
    <name type="scientific">Lacipirellula parvula</name>
    <dbReference type="NCBI Taxonomy" id="2650471"/>
    <lineage>
        <taxon>Bacteria</taxon>
        <taxon>Pseudomonadati</taxon>
        <taxon>Planctomycetota</taxon>
        <taxon>Planctomycetia</taxon>
        <taxon>Pirellulales</taxon>
        <taxon>Lacipirellulaceae</taxon>
        <taxon>Lacipirellula</taxon>
    </lineage>
</organism>
<dbReference type="EMBL" id="AP021861">
    <property type="protein sequence ID" value="BBO33365.1"/>
    <property type="molecule type" value="Genomic_DNA"/>
</dbReference>
<dbReference type="Proteomes" id="UP000326837">
    <property type="component" value="Chromosome"/>
</dbReference>
<dbReference type="AlphaFoldDB" id="A0A5K7XAB4"/>